<dbReference type="InterPro" id="IPR019108">
    <property type="entry name" value="Caa3_assmbl_CtaG-rel"/>
</dbReference>
<evidence type="ECO:0000256" key="5">
    <source>
        <dbReference type="ARBA" id="ARBA00023136"/>
    </source>
</evidence>
<keyword evidence="8" id="KW-1185">Reference proteome</keyword>
<dbReference type="Pfam" id="PF09678">
    <property type="entry name" value="Caa3_CtaG"/>
    <property type="match status" value="1"/>
</dbReference>
<name>A0A438ADP9_9RHOB</name>
<gene>
    <name evidence="7" type="ORF">EKE94_16990</name>
</gene>
<feature type="transmembrane region" description="Helical" evidence="6">
    <location>
        <begin position="95"/>
        <end position="112"/>
    </location>
</feature>
<protein>
    <submittedName>
        <fullName evidence="7">Cytochrome-c oxidase</fullName>
    </submittedName>
</protein>
<dbReference type="EMBL" id="RQXX01000008">
    <property type="protein sequence ID" value="RVV96830.1"/>
    <property type="molecule type" value="Genomic_DNA"/>
</dbReference>
<keyword evidence="2" id="KW-1003">Cell membrane</keyword>
<evidence type="ECO:0000256" key="3">
    <source>
        <dbReference type="ARBA" id="ARBA00022692"/>
    </source>
</evidence>
<dbReference type="Proteomes" id="UP000285908">
    <property type="component" value="Unassembled WGS sequence"/>
</dbReference>
<accession>A0A438ADP9</accession>
<sequence>MRPLPLAAGAAAVLGVWGLPVETWLGGFPGHMVVHMTLVAVAAPLLVLGAPGVWRRMAIPALAGAVIEFAVVWGWHLPALHGFARTLAVPYALEQAMFLAAGLAVWAGALAAPQPLAGAGALLLTSMHMTLLGALMILARSDLYAAFCGTPPDLAAQQMGGMLMLAIGTPVYLIAGLWLTGRALQERSP</sequence>
<feature type="transmembrane region" description="Helical" evidence="6">
    <location>
        <begin position="119"/>
        <end position="139"/>
    </location>
</feature>
<keyword evidence="3 6" id="KW-0812">Transmembrane</keyword>
<feature type="transmembrane region" description="Helical" evidence="6">
    <location>
        <begin position="28"/>
        <end position="50"/>
    </location>
</feature>
<dbReference type="OrthoDB" id="259025at2"/>
<feature type="transmembrane region" description="Helical" evidence="6">
    <location>
        <begin position="159"/>
        <end position="179"/>
    </location>
</feature>
<evidence type="ECO:0000313" key="7">
    <source>
        <dbReference type="EMBL" id="RVV96830.1"/>
    </source>
</evidence>
<dbReference type="AlphaFoldDB" id="A0A438ADP9"/>
<dbReference type="GO" id="GO:0005886">
    <property type="term" value="C:plasma membrane"/>
    <property type="evidence" value="ECO:0007669"/>
    <property type="project" value="UniProtKB-SubCell"/>
</dbReference>
<evidence type="ECO:0000256" key="6">
    <source>
        <dbReference type="SAM" id="Phobius"/>
    </source>
</evidence>
<comment type="caution">
    <text evidence="7">The sequence shown here is derived from an EMBL/GenBank/DDBJ whole genome shotgun (WGS) entry which is preliminary data.</text>
</comment>
<evidence type="ECO:0000256" key="2">
    <source>
        <dbReference type="ARBA" id="ARBA00022475"/>
    </source>
</evidence>
<dbReference type="RefSeq" id="WP_127907874.1">
    <property type="nucleotide sequence ID" value="NZ_RQXX01000008.1"/>
</dbReference>
<evidence type="ECO:0000256" key="4">
    <source>
        <dbReference type="ARBA" id="ARBA00022989"/>
    </source>
</evidence>
<reference evidence="7 8" key="1">
    <citation type="submission" date="2018-11" db="EMBL/GenBank/DDBJ databases">
        <title>Mesobaculum littorinae gen. nov., sp. nov., isolated from Littorina scabra that represents a novel genus of the order Rhodobacteraceae.</title>
        <authorList>
            <person name="Li F."/>
        </authorList>
    </citation>
    <scope>NUCLEOTIDE SEQUENCE [LARGE SCALE GENOMIC DNA]</scope>
    <source>
        <strain evidence="7 8">M0103</strain>
    </source>
</reference>
<proteinExistence type="predicted"/>
<organism evidence="7 8">
    <name type="scientific">Mesobaculum littorinae</name>
    <dbReference type="NCBI Taxonomy" id="2486419"/>
    <lineage>
        <taxon>Bacteria</taxon>
        <taxon>Pseudomonadati</taxon>
        <taxon>Pseudomonadota</taxon>
        <taxon>Alphaproteobacteria</taxon>
        <taxon>Rhodobacterales</taxon>
        <taxon>Roseobacteraceae</taxon>
        <taxon>Mesobaculum</taxon>
    </lineage>
</organism>
<keyword evidence="4 6" id="KW-1133">Transmembrane helix</keyword>
<keyword evidence="5 6" id="KW-0472">Membrane</keyword>
<evidence type="ECO:0000313" key="8">
    <source>
        <dbReference type="Proteomes" id="UP000285908"/>
    </source>
</evidence>
<evidence type="ECO:0000256" key="1">
    <source>
        <dbReference type="ARBA" id="ARBA00004651"/>
    </source>
</evidence>
<feature type="transmembrane region" description="Helical" evidence="6">
    <location>
        <begin position="57"/>
        <end position="75"/>
    </location>
</feature>
<comment type="subcellular location">
    <subcellularLocation>
        <location evidence="1">Cell membrane</location>
        <topology evidence="1">Multi-pass membrane protein</topology>
    </subcellularLocation>
</comment>